<dbReference type="InterPro" id="IPR010982">
    <property type="entry name" value="Lambda_DNA-bd_dom_sf"/>
</dbReference>
<evidence type="ECO:0000313" key="3">
    <source>
        <dbReference type="Proteomes" id="UP000315471"/>
    </source>
</evidence>
<dbReference type="RefSeq" id="WP_146601522.1">
    <property type="nucleotide sequence ID" value="NZ_SJPY01000007.1"/>
</dbReference>
<dbReference type="OrthoDB" id="9803379at2"/>
<dbReference type="InterPro" id="IPR001387">
    <property type="entry name" value="Cro/C1-type_HTH"/>
</dbReference>
<accession>A0A5C6DL87</accession>
<dbReference type="Proteomes" id="UP000315471">
    <property type="component" value="Unassembled WGS sequence"/>
</dbReference>
<sequence length="83" mass="9656">MEKSITTTEYRALVSYLRQRREASGVTQVELAQRIDESQSLVSKMERCEIRIDVIQLRTICEAMGTDLISFLRGFERQLSRKS</sequence>
<dbReference type="Gene3D" id="1.10.260.40">
    <property type="entry name" value="lambda repressor-like DNA-binding domains"/>
    <property type="match status" value="1"/>
</dbReference>
<dbReference type="EMBL" id="SJPY01000007">
    <property type="protein sequence ID" value="TWU37538.1"/>
    <property type="molecule type" value="Genomic_DNA"/>
</dbReference>
<name>A0A5C6DL87_9BACT</name>
<reference evidence="2 3" key="1">
    <citation type="submission" date="2019-02" db="EMBL/GenBank/DDBJ databases">
        <title>Deep-cultivation of Planctomycetes and their phenomic and genomic characterization uncovers novel biology.</title>
        <authorList>
            <person name="Wiegand S."/>
            <person name="Jogler M."/>
            <person name="Boedeker C."/>
            <person name="Pinto D."/>
            <person name="Vollmers J."/>
            <person name="Rivas-Marin E."/>
            <person name="Kohn T."/>
            <person name="Peeters S.H."/>
            <person name="Heuer A."/>
            <person name="Rast P."/>
            <person name="Oberbeckmann S."/>
            <person name="Bunk B."/>
            <person name="Jeske O."/>
            <person name="Meyerdierks A."/>
            <person name="Storesund J.E."/>
            <person name="Kallscheuer N."/>
            <person name="Luecker S."/>
            <person name="Lage O.M."/>
            <person name="Pohl T."/>
            <person name="Merkel B.J."/>
            <person name="Hornburger P."/>
            <person name="Mueller R.-W."/>
            <person name="Bruemmer F."/>
            <person name="Labrenz M."/>
            <person name="Spormann A.M."/>
            <person name="Op Den Camp H."/>
            <person name="Overmann J."/>
            <person name="Amann R."/>
            <person name="Jetten M.S.M."/>
            <person name="Mascher T."/>
            <person name="Medema M.H."/>
            <person name="Devos D.P."/>
            <person name="Kaster A.-K."/>
            <person name="Ovreas L."/>
            <person name="Rohde M."/>
            <person name="Galperin M.Y."/>
            <person name="Jogler C."/>
        </authorList>
    </citation>
    <scope>NUCLEOTIDE SEQUENCE [LARGE SCALE GENOMIC DNA]</scope>
    <source>
        <strain evidence="2 3">Q31b</strain>
    </source>
</reference>
<comment type="caution">
    <text evidence="2">The sequence shown here is derived from an EMBL/GenBank/DDBJ whole genome shotgun (WGS) entry which is preliminary data.</text>
</comment>
<evidence type="ECO:0000259" key="1">
    <source>
        <dbReference type="PROSITE" id="PS50943"/>
    </source>
</evidence>
<organism evidence="2 3">
    <name type="scientific">Novipirellula aureliae</name>
    <dbReference type="NCBI Taxonomy" id="2527966"/>
    <lineage>
        <taxon>Bacteria</taxon>
        <taxon>Pseudomonadati</taxon>
        <taxon>Planctomycetota</taxon>
        <taxon>Planctomycetia</taxon>
        <taxon>Pirellulales</taxon>
        <taxon>Pirellulaceae</taxon>
        <taxon>Novipirellula</taxon>
    </lineage>
</organism>
<dbReference type="SUPFAM" id="SSF47413">
    <property type="entry name" value="lambda repressor-like DNA-binding domains"/>
    <property type="match status" value="1"/>
</dbReference>
<keyword evidence="3" id="KW-1185">Reference proteome</keyword>
<dbReference type="CDD" id="cd00093">
    <property type="entry name" value="HTH_XRE"/>
    <property type="match status" value="1"/>
</dbReference>
<feature type="domain" description="HTH cro/C1-type" evidence="1">
    <location>
        <begin position="17"/>
        <end position="71"/>
    </location>
</feature>
<gene>
    <name evidence="2" type="ORF">Q31b_43260</name>
</gene>
<protein>
    <submittedName>
        <fullName evidence="2">Helix-turn-helix protein</fullName>
    </submittedName>
</protein>
<dbReference type="AlphaFoldDB" id="A0A5C6DL87"/>
<dbReference type="GO" id="GO:0003677">
    <property type="term" value="F:DNA binding"/>
    <property type="evidence" value="ECO:0007669"/>
    <property type="project" value="InterPro"/>
</dbReference>
<evidence type="ECO:0000313" key="2">
    <source>
        <dbReference type="EMBL" id="TWU37538.1"/>
    </source>
</evidence>
<dbReference type="PROSITE" id="PS50943">
    <property type="entry name" value="HTH_CROC1"/>
    <property type="match status" value="1"/>
</dbReference>
<dbReference type="SMART" id="SM00530">
    <property type="entry name" value="HTH_XRE"/>
    <property type="match status" value="1"/>
</dbReference>
<dbReference type="Pfam" id="PF01381">
    <property type="entry name" value="HTH_3"/>
    <property type="match status" value="1"/>
</dbReference>
<proteinExistence type="predicted"/>